<comment type="caution">
    <text evidence="2">The sequence shown here is derived from an EMBL/GenBank/DDBJ whole genome shotgun (WGS) entry which is preliminary data.</text>
</comment>
<evidence type="ECO:0000313" key="3">
    <source>
        <dbReference type="Proteomes" id="UP001595712"/>
    </source>
</evidence>
<name>A0ABV7Q559_9ACTN</name>
<feature type="region of interest" description="Disordered" evidence="1">
    <location>
        <begin position="112"/>
        <end position="164"/>
    </location>
</feature>
<reference evidence="3" key="1">
    <citation type="journal article" date="2019" name="Int. J. Syst. Evol. Microbiol.">
        <title>The Global Catalogue of Microorganisms (GCM) 10K type strain sequencing project: providing services to taxonomists for standard genome sequencing and annotation.</title>
        <authorList>
            <consortium name="The Broad Institute Genomics Platform"/>
            <consortium name="The Broad Institute Genome Sequencing Center for Infectious Disease"/>
            <person name="Wu L."/>
            <person name="Ma J."/>
        </authorList>
    </citation>
    <scope>NUCLEOTIDE SEQUENCE [LARGE SCALE GENOMIC DNA]</scope>
    <source>
        <strain evidence="3">CGMCC 4.7396</strain>
    </source>
</reference>
<evidence type="ECO:0000313" key="2">
    <source>
        <dbReference type="EMBL" id="MFC3494704.1"/>
    </source>
</evidence>
<accession>A0ABV7Q559</accession>
<sequence length="251" mass="25981">MERREASAVAAGIRWAVALTAAGLALTGCGAGTKAQTSEMQTAISGVDVDAGALALRDMQIDFGEKGFYPEGGQAPLRIWIDNQGTEPVVLEGVTSSAAEAVSLASEIVLLEEETPQEGETTPGEDESPSPEADGSESPTGEASESPGADDASPTGDAQESPEGAEAIAELVGQRDFEIEIGPASYVRLAPTAGSFLLLEGLKEDVFMGSTVEITFLFSNGEAVTVDLPMGVPEEAASRSYFEPRHEEGAE</sequence>
<keyword evidence="3" id="KW-1185">Reference proteome</keyword>
<dbReference type="EMBL" id="JBHRWO010000020">
    <property type="protein sequence ID" value="MFC3494704.1"/>
    <property type="molecule type" value="Genomic_DNA"/>
</dbReference>
<dbReference type="RefSeq" id="WP_387978687.1">
    <property type="nucleotide sequence ID" value="NZ_JBHRWO010000020.1"/>
</dbReference>
<dbReference type="PROSITE" id="PS51257">
    <property type="entry name" value="PROKAR_LIPOPROTEIN"/>
    <property type="match status" value="1"/>
</dbReference>
<proteinExistence type="predicted"/>
<gene>
    <name evidence="2" type="ORF">ACFO8M_19645</name>
</gene>
<protein>
    <recommendedName>
        <fullName evidence="4">Copper chaperone PCu(A)C</fullName>
    </recommendedName>
</protein>
<feature type="compositionally biased region" description="Acidic residues" evidence="1">
    <location>
        <begin position="112"/>
        <end position="129"/>
    </location>
</feature>
<dbReference type="Gene3D" id="2.60.40.1890">
    <property type="entry name" value="PCu(A)C copper chaperone"/>
    <property type="match status" value="1"/>
</dbReference>
<dbReference type="Proteomes" id="UP001595712">
    <property type="component" value="Unassembled WGS sequence"/>
</dbReference>
<organism evidence="2 3">
    <name type="scientific">Glycomyces rhizosphaerae</name>
    <dbReference type="NCBI Taxonomy" id="2054422"/>
    <lineage>
        <taxon>Bacteria</taxon>
        <taxon>Bacillati</taxon>
        <taxon>Actinomycetota</taxon>
        <taxon>Actinomycetes</taxon>
        <taxon>Glycomycetales</taxon>
        <taxon>Glycomycetaceae</taxon>
        <taxon>Glycomyces</taxon>
    </lineage>
</organism>
<evidence type="ECO:0008006" key="4">
    <source>
        <dbReference type="Google" id="ProtNLM"/>
    </source>
</evidence>
<evidence type="ECO:0000256" key="1">
    <source>
        <dbReference type="SAM" id="MobiDB-lite"/>
    </source>
</evidence>
<dbReference type="SUPFAM" id="SSF110087">
    <property type="entry name" value="DR1885-like metal-binding protein"/>
    <property type="match status" value="1"/>
</dbReference>
<dbReference type="InterPro" id="IPR036182">
    <property type="entry name" value="PCuAC_sf"/>
</dbReference>